<dbReference type="Proteomes" id="UP000076512">
    <property type="component" value="Unassembled WGS sequence"/>
</dbReference>
<sequence length="143" mass="15289">MTCDETGTVTWLNGITDSKAQVRWKNEKHYANCVRPDKSTPPVYPEESIAGGTELASCDDVESHEGNGVMFWSDGSTTTFEQKAVKQGKSKGNGTGEFTLTIGAGNDFAGDTATDKDTLTKKEKESCPGLQNATTQGTLTISE</sequence>
<feature type="region of interest" description="Disordered" evidence="1">
    <location>
        <begin position="107"/>
        <end position="143"/>
    </location>
</feature>
<protein>
    <submittedName>
        <fullName evidence="2">Uncharacterized protein</fullName>
    </submittedName>
</protein>
<organism evidence="2 3">
    <name type="scientific">Nocardia terpenica</name>
    <dbReference type="NCBI Taxonomy" id="455432"/>
    <lineage>
        <taxon>Bacteria</taxon>
        <taxon>Bacillati</taxon>
        <taxon>Actinomycetota</taxon>
        <taxon>Actinomycetes</taxon>
        <taxon>Mycobacteriales</taxon>
        <taxon>Nocardiaceae</taxon>
        <taxon>Nocardia</taxon>
    </lineage>
</organism>
<evidence type="ECO:0000256" key="1">
    <source>
        <dbReference type="SAM" id="MobiDB-lite"/>
    </source>
</evidence>
<accession>A0A164L9J9</accession>
<feature type="compositionally biased region" description="Polar residues" evidence="1">
    <location>
        <begin position="129"/>
        <end position="143"/>
    </location>
</feature>
<dbReference type="EMBL" id="LWGR01000009">
    <property type="protein sequence ID" value="KZM72160.1"/>
    <property type="molecule type" value="Genomic_DNA"/>
</dbReference>
<reference evidence="2 3" key="1">
    <citation type="submission" date="2016-04" db="EMBL/GenBank/DDBJ databases">
        <authorList>
            <person name="Evans L.H."/>
            <person name="Alamgir A."/>
            <person name="Owens N."/>
            <person name="Weber N.D."/>
            <person name="Virtaneva K."/>
            <person name="Barbian K."/>
            <person name="Babar A."/>
            <person name="Rosenke K."/>
        </authorList>
    </citation>
    <scope>NUCLEOTIDE SEQUENCE [LARGE SCALE GENOMIC DNA]</scope>
    <source>
        <strain evidence="2 3">IFM 0406</strain>
    </source>
</reference>
<proteinExistence type="predicted"/>
<gene>
    <name evidence="2" type="ORF">AWN90_36380</name>
</gene>
<feature type="compositionally biased region" description="Basic and acidic residues" evidence="1">
    <location>
        <begin position="113"/>
        <end position="126"/>
    </location>
</feature>
<evidence type="ECO:0000313" key="2">
    <source>
        <dbReference type="EMBL" id="KZM72160.1"/>
    </source>
</evidence>
<dbReference type="AlphaFoldDB" id="A0A164L9J9"/>
<name>A0A164L9J9_9NOCA</name>
<keyword evidence="3" id="KW-1185">Reference proteome</keyword>
<comment type="caution">
    <text evidence="2">The sequence shown here is derived from an EMBL/GenBank/DDBJ whole genome shotgun (WGS) entry which is preliminary data.</text>
</comment>
<evidence type="ECO:0000313" key="3">
    <source>
        <dbReference type="Proteomes" id="UP000076512"/>
    </source>
</evidence>